<dbReference type="GO" id="GO:0030295">
    <property type="term" value="F:protein kinase activator activity"/>
    <property type="evidence" value="ECO:0007669"/>
    <property type="project" value="TreeGrafter"/>
</dbReference>
<evidence type="ECO:0000256" key="8">
    <source>
        <dbReference type="SAM" id="Phobius"/>
    </source>
</evidence>
<dbReference type="KEGG" id="mpi:Mpet_2600"/>
<evidence type="ECO:0000256" key="4">
    <source>
        <dbReference type="ARBA" id="ARBA00022741"/>
    </source>
</evidence>
<dbReference type="PANTHER" id="PTHR42878">
    <property type="entry name" value="TWO-COMPONENT HISTIDINE KINASE"/>
    <property type="match status" value="1"/>
</dbReference>
<dbReference type="InterPro" id="IPR036890">
    <property type="entry name" value="HATPase_C_sf"/>
</dbReference>
<dbReference type="PRINTS" id="PR00344">
    <property type="entry name" value="BCTRLSENSOR"/>
</dbReference>
<dbReference type="SUPFAM" id="SSF55874">
    <property type="entry name" value="ATPase domain of HSP90 chaperone/DNA topoisomerase II/histidine kinase"/>
    <property type="match status" value="1"/>
</dbReference>
<evidence type="ECO:0000256" key="2">
    <source>
        <dbReference type="ARBA" id="ARBA00012438"/>
    </source>
</evidence>
<evidence type="ECO:0000256" key="7">
    <source>
        <dbReference type="ARBA" id="ARBA00023012"/>
    </source>
</evidence>
<keyword evidence="8" id="KW-1133">Transmembrane helix</keyword>
<dbReference type="Pfam" id="PF02518">
    <property type="entry name" value="HATPase_c"/>
    <property type="match status" value="1"/>
</dbReference>
<feature type="transmembrane region" description="Helical" evidence="8">
    <location>
        <begin position="43"/>
        <end position="61"/>
    </location>
</feature>
<dbReference type="eggNOG" id="arCOG06516">
    <property type="taxonomic scope" value="Archaea"/>
</dbReference>
<reference evidence="10 11" key="1">
    <citation type="journal article" date="2010" name="Stand. Genomic Sci.">
        <title>Complete genome sequence of Methanoplanus petrolearius type strain (SEBR 4847).</title>
        <authorList>
            <person name="Brambilla E."/>
            <person name="Djao O.D."/>
            <person name="Daligault H."/>
            <person name="Lapidus A."/>
            <person name="Lucas S."/>
            <person name="Hammon N."/>
            <person name="Nolan M."/>
            <person name="Tice H."/>
            <person name="Cheng J.F."/>
            <person name="Han C."/>
            <person name="Tapia R."/>
            <person name="Goodwin L."/>
            <person name="Pitluck S."/>
            <person name="Liolios K."/>
            <person name="Ivanova N."/>
            <person name="Mavromatis K."/>
            <person name="Mikhailova N."/>
            <person name="Pati A."/>
            <person name="Chen A."/>
            <person name="Palaniappan K."/>
            <person name="Land M."/>
            <person name="Hauser L."/>
            <person name="Chang Y.J."/>
            <person name="Jeffries C.D."/>
            <person name="Rohde M."/>
            <person name="Spring S."/>
            <person name="Sikorski J."/>
            <person name="Goker M."/>
            <person name="Woyke T."/>
            <person name="Bristow J."/>
            <person name="Eisen J.A."/>
            <person name="Markowitz V."/>
            <person name="Hugenholtz P."/>
            <person name="Kyrpides N.C."/>
            <person name="Klenk H.P."/>
        </authorList>
    </citation>
    <scope>NUCLEOTIDE SEQUENCE [LARGE SCALE GENOMIC DNA]</scope>
    <source>
        <strain evidence="11">DSM 11571 / OCM 486 / SEBR 4847</strain>
    </source>
</reference>
<organism evidence="10 11">
    <name type="scientific">Methanolacinia petrolearia (strain DSM 11571 / OCM 486 / SEBR 4847)</name>
    <name type="common">Methanoplanus petrolearius</name>
    <dbReference type="NCBI Taxonomy" id="679926"/>
    <lineage>
        <taxon>Archaea</taxon>
        <taxon>Methanobacteriati</taxon>
        <taxon>Methanobacteriota</taxon>
        <taxon>Stenosarchaea group</taxon>
        <taxon>Methanomicrobia</taxon>
        <taxon>Methanomicrobiales</taxon>
        <taxon>Methanomicrobiaceae</taxon>
        <taxon>Methanolacinia</taxon>
    </lineage>
</organism>
<dbReference type="SMART" id="SM00387">
    <property type="entry name" value="HATPase_c"/>
    <property type="match status" value="1"/>
</dbReference>
<dbReference type="Proteomes" id="UP000006565">
    <property type="component" value="Chromosome"/>
</dbReference>
<dbReference type="EMBL" id="CP002117">
    <property type="protein sequence ID" value="ADN37343.1"/>
    <property type="molecule type" value="Genomic_DNA"/>
</dbReference>
<dbReference type="OrthoDB" id="342253at2157"/>
<evidence type="ECO:0000313" key="10">
    <source>
        <dbReference type="EMBL" id="ADN37343.1"/>
    </source>
</evidence>
<dbReference type="AlphaFoldDB" id="E1RFN9"/>
<feature type="domain" description="Histidine kinase" evidence="9">
    <location>
        <begin position="253"/>
        <end position="457"/>
    </location>
</feature>
<keyword evidence="5 10" id="KW-0418">Kinase</keyword>
<dbReference type="GO" id="GO:0007234">
    <property type="term" value="P:osmosensory signaling via phosphorelay pathway"/>
    <property type="evidence" value="ECO:0007669"/>
    <property type="project" value="TreeGrafter"/>
</dbReference>
<name>E1RFN9_METP4</name>
<keyword evidence="6" id="KW-0067">ATP-binding</keyword>
<dbReference type="EC" id="2.7.13.3" evidence="2"/>
<evidence type="ECO:0000256" key="3">
    <source>
        <dbReference type="ARBA" id="ARBA00022679"/>
    </source>
</evidence>
<sequence length="461" mass="52159">MSTIFNWDTDNKSTFNLYFSLIVVLVLFLIMEITYQMLFEETLVVVSHIFYFPIILCSFFLQKRGVIISTFIAMIYLIIINYLIPGMSEIVSSTMQFYVYISLSVTVSLISEKIRQDRKKFSSIFNYSESGIGLYNAKTGELVDKNKKLLKLMENWTILDNLKKIEEACTTKHEDGFIEKIDEDSSVHDFEIAFNREDGKEYHAIVNASKIPGDFAVLTISEITEIRSYQKEIAALNRDLSDANEKANMYLDILIHDINNANAASLGYGELIKEGIPEDDEIYYDKMMTSIRHSSNIINNVARIRDIHSSSFKAVPTGLNKVIESAVSEFADLNVDSTVPELRIMGGPLLTDVFSIILENSSVYGGENVQISIRTDEDKEYAYISVEDNGPGISDLKKERLFKRFQPGGDGRRGRGLGLSVCWYIMNKYGGYIGVSDRIEGKPESGTVITIKLKKADQNEI</sequence>
<proteinExistence type="predicted"/>
<evidence type="ECO:0000256" key="6">
    <source>
        <dbReference type="ARBA" id="ARBA00022840"/>
    </source>
</evidence>
<evidence type="ECO:0000256" key="1">
    <source>
        <dbReference type="ARBA" id="ARBA00000085"/>
    </source>
</evidence>
<dbReference type="GeneID" id="9745093"/>
<keyword evidence="8" id="KW-0472">Membrane</keyword>
<dbReference type="STRING" id="679926.Mpet_2600"/>
<dbReference type="Gene3D" id="3.30.565.10">
    <property type="entry name" value="Histidine kinase-like ATPase, C-terminal domain"/>
    <property type="match status" value="1"/>
</dbReference>
<dbReference type="InterPro" id="IPR005467">
    <property type="entry name" value="His_kinase_dom"/>
</dbReference>
<evidence type="ECO:0000259" key="9">
    <source>
        <dbReference type="PROSITE" id="PS50109"/>
    </source>
</evidence>
<dbReference type="GO" id="GO:0004673">
    <property type="term" value="F:protein histidine kinase activity"/>
    <property type="evidence" value="ECO:0007669"/>
    <property type="project" value="UniProtKB-EC"/>
</dbReference>
<evidence type="ECO:0000313" key="11">
    <source>
        <dbReference type="Proteomes" id="UP000006565"/>
    </source>
</evidence>
<protein>
    <recommendedName>
        <fullName evidence="2">histidine kinase</fullName>
        <ecNumber evidence="2">2.7.13.3</ecNumber>
    </recommendedName>
</protein>
<comment type="catalytic activity">
    <reaction evidence="1">
        <text>ATP + protein L-histidine = ADP + protein N-phospho-L-histidine.</text>
        <dbReference type="EC" id="2.7.13.3"/>
    </reaction>
</comment>
<keyword evidence="7" id="KW-0902">Two-component regulatory system</keyword>
<dbReference type="RefSeq" id="WP_013330516.1">
    <property type="nucleotide sequence ID" value="NC_014507.1"/>
</dbReference>
<feature type="transmembrane region" description="Helical" evidence="8">
    <location>
        <begin position="66"/>
        <end position="84"/>
    </location>
</feature>
<feature type="transmembrane region" description="Helical" evidence="8">
    <location>
        <begin position="15"/>
        <end position="37"/>
    </location>
</feature>
<gene>
    <name evidence="10" type="ordered locus">Mpet_2600</name>
</gene>
<dbReference type="eggNOG" id="arCOG06940">
    <property type="taxonomic scope" value="Archaea"/>
</dbReference>
<dbReference type="HOGENOM" id="CLU_000445_114_58_2"/>
<dbReference type="GO" id="GO:0000156">
    <property type="term" value="F:phosphorelay response regulator activity"/>
    <property type="evidence" value="ECO:0007669"/>
    <property type="project" value="TreeGrafter"/>
</dbReference>
<dbReference type="InterPro" id="IPR003594">
    <property type="entry name" value="HATPase_dom"/>
</dbReference>
<keyword evidence="11" id="KW-1185">Reference proteome</keyword>
<evidence type="ECO:0000256" key="5">
    <source>
        <dbReference type="ARBA" id="ARBA00022777"/>
    </source>
</evidence>
<dbReference type="InterPro" id="IPR050351">
    <property type="entry name" value="BphY/WalK/GraS-like"/>
</dbReference>
<keyword evidence="3" id="KW-0808">Transferase</keyword>
<dbReference type="PANTHER" id="PTHR42878:SF7">
    <property type="entry name" value="SENSOR HISTIDINE KINASE GLRK"/>
    <property type="match status" value="1"/>
</dbReference>
<keyword evidence="4" id="KW-0547">Nucleotide-binding</keyword>
<dbReference type="PROSITE" id="PS50109">
    <property type="entry name" value="HIS_KIN"/>
    <property type="match status" value="1"/>
</dbReference>
<accession>E1RFN9</accession>
<keyword evidence="8" id="KW-0812">Transmembrane</keyword>
<dbReference type="InterPro" id="IPR004358">
    <property type="entry name" value="Sig_transdc_His_kin-like_C"/>
</dbReference>
<dbReference type="GO" id="GO:0005524">
    <property type="term" value="F:ATP binding"/>
    <property type="evidence" value="ECO:0007669"/>
    <property type="project" value="UniProtKB-KW"/>
</dbReference>